<evidence type="ECO:0000313" key="1">
    <source>
        <dbReference type="EMBL" id="ASA55542.1"/>
    </source>
</evidence>
<proteinExistence type="predicted"/>
<reference evidence="1 2" key="1">
    <citation type="submission" date="2016-12" db="EMBL/GenBank/DDBJ databases">
        <authorList>
            <person name="Song W.-J."/>
            <person name="Kurnit D.M."/>
        </authorList>
    </citation>
    <scope>NUCLEOTIDE SEQUENCE [LARGE SCALE GENOMIC DNA]</scope>
    <source>
        <strain evidence="1 2">ATCC 43942</strain>
    </source>
</reference>
<dbReference type="Proteomes" id="UP000196708">
    <property type="component" value="Chromosome 1"/>
</dbReference>
<dbReference type="EMBL" id="CP018835">
    <property type="protein sequence ID" value="ASA55542.1"/>
    <property type="molecule type" value="Genomic_DNA"/>
</dbReference>
<sequence>MIFYSQISFSLKSNCAIPLSEQELLHLGNLKARQSGEFEFIWVQEFRSSENIYYKPKAIMMNRSGPCIQKEKKL</sequence>
<protein>
    <submittedName>
        <fullName evidence="1">Uncharacterized protein</fullName>
    </submittedName>
</protein>
<evidence type="ECO:0000313" key="2">
    <source>
        <dbReference type="Proteomes" id="UP000196708"/>
    </source>
</evidence>
<dbReference type="AlphaFoldDB" id="A0A1Z2SEE6"/>
<organism evidence="1 2">
    <name type="scientific">Vibrio gazogenes</name>
    <dbReference type="NCBI Taxonomy" id="687"/>
    <lineage>
        <taxon>Bacteria</taxon>
        <taxon>Pseudomonadati</taxon>
        <taxon>Pseudomonadota</taxon>
        <taxon>Gammaproteobacteria</taxon>
        <taxon>Vibrionales</taxon>
        <taxon>Vibrionaceae</taxon>
        <taxon>Vibrio</taxon>
    </lineage>
</organism>
<dbReference type="KEGG" id="vga:BSQ33_07400"/>
<name>A0A1Z2SEE6_VIBGA</name>
<accession>A0A1Z2SEE6</accession>
<gene>
    <name evidence="1" type="ORF">BSQ33_07400</name>
</gene>